<evidence type="ECO:0000256" key="2">
    <source>
        <dbReference type="ARBA" id="ARBA00022723"/>
    </source>
</evidence>
<dbReference type="AlphaFoldDB" id="A0AA89BN23"/>
<dbReference type="Pfam" id="PF13359">
    <property type="entry name" value="DDE_Tnp_4"/>
    <property type="match status" value="1"/>
</dbReference>
<evidence type="ECO:0000256" key="3">
    <source>
        <dbReference type="SAM" id="MobiDB-lite"/>
    </source>
</evidence>
<dbReference type="InterPro" id="IPR027806">
    <property type="entry name" value="HARBI1_dom"/>
</dbReference>
<comment type="cofactor">
    <cofactor evidence="1">
        <name>a divalent metal cation</name>
        <dbReference type="ChEBI" id="CHEBI:60240"/>
    </cofactor>
</comment>
<comment type="caution">
    <text evidence="5">The sequence shown here is derived from an EMBL/GenBank/DDBJ whole genome shotgun (WGS) entry which is preliminary data.</text>
</comment>
<proteinExistence type="predicted"/>
<gene>
    <name evidence="5" type="ORF">FSP39_023793</name>
</gene>
<keyword evidence="6" id="KW-1185">Reference proteome</keyword>
<feature type="domain" description="DDE Tnp4" evidence="4">
    <location>
        <begin position="6"/>
        <end position="94"/>
    </location>
</feature>
<dbReference type="EMBL" id="VSWD01000013">
    <property type="protein sequence ID" value="KAK3085070.1"/>
    <property type="molecule type" value="Genomic_DNA"/>
</dbReference>
<reference evidence="5" key="1">
    <citation type="submission" date="2019-08" db="EMBL/GenBank/DDBJ databases">
        <title>The improved chromosome-level genome for the pearl oyster Pinctada fucata martensii using PacBio sequencing and Hi-C.</title>
        <authorList>
            <person name="Zheng Z."/>
        </authorList>
    </citation>
    <scope>NUCLEOTIDE SEQUENCE</scope>
    <source>
        <strain evidence="5">ZZ-2019</strain>
        <tissue evidence="5">Adductor muscle</tissue>
    </source>
</reference>
<feature type="region of interest" description="Disordered" evidence="3">
    <location>
        <begin position="253"/>
        <end position="295"/>
    </location>
</feature>
<evidence type="ECO:0000313" key="6">
    <source>
        <dbReference type="Proteomes" id="UP001186944"/>
    </source>
</evidence>
<dbReference type="GO" id="GO:0046872">
    <property type="term" value="F:metal ion binding"/>
    <property type="evidence" value="ECO:0007669"/>
    <property type="project" value="UniProtKB-KW"/>
</dbReference>
<organism evidence="5 6">
    <name type="scientific">Pinctada imbricata</name>
    <name type="common">Atlantic pearl-oyster</name>
    <name type="synonym">Pinctada martensii</name>
    <dbReference type="NCBI Taxonomy" id="66713"/>
    <lineage>
        <taxon>Eukaryota</taxon>
        <taxon>Metazoa</taxon>
        <taxon>Spiralia</taxon>
        <taxon>Lophotrochozoa</taxon>
        <taxon>Mollusca</taxon>
        <taxon>Bivalvia</taxon>
        <taxon>Autobranchia</taxon>
        <taxon>Pteriomorphia</taxon>
        <taxon>Pterioida</taxon>
        <taxon>Pterioidea</taxon>
        <taxon>Pteriidae</taxon>
        <taxon>Pinctada</taxon>
    </lineage>
</organism>
<protein>
    <recommendedName>
        <fullName evidence="4">DDE Tnp4 domain-containing protein</fullName>
    </recommendedName>
</protein>
<evidence type="ECO:0000259" key="4">
    <source>
        <dbReference type="Pfam" id="PF13359"/>
    </source>
</evidence>
<feature type="compositionally biased region" description="Polar residues" evidence="3">
    <location>
        <begin position="253"/>
        <end position="265"/>
    </location>
</feature>
<evidence type="ECO:0000256" key="1">
    <source>
        <dbReference type="ARBA" id="ARBA00001968"/>
    </source>
</evidence>
<accession>A0AA89BN23</accession>
<keyword evidence="2" id="KW-0479">Metal-binding</keyword>
<dbReference type="Proteomes" id="UP001186944">
    <property type="component" value="Unassembled WGS sequence"/>
</dbReference>
<evidence type="ECO:0000313" key="5">
    <source>
        <dbReference type="EMBL" id="KAK3085070.1"/>
    </source>
</evidence>
<sequence length="295" mass="33960">MMVLVLDGTYIYIQKSLHFQFQRRSYSLHKGRPLVKPMVIVTTSGYFVTVLGPYLSDGKNNDAKIIEHIMKCNTEDVKNWIDENDVFIVDRGFRDALPFLSSLGINAEMPAFMKKEYIRIVCAISNKYFQPLSNGNEDEDQVLAAKMAYLSRQVNWLQEYVEEKGFHRKTAQWREIDSNDDFPSLDEDQIRQLTCGTYQMKLCASYAQEHKDGNCDISVHKDEPTLLRCIIYSSVVYDTTIAILLENNMTSSRKLETESIQNQEKLGTKANKQKPPPHEKKRTPDVGVRPGTQEE</sequence>
<name>A0AA89BN23_PINIB</name>